<evidence type="ECO:0000259" key="4">
    <source>
        <dbReference type="Pfam" id="PF01494"/>
    </source>
</evidence>
<keyword evidence="3" id="KW-0560">Oxidoreductase</keyword>
<dbReference type="RefSeq" id="XP_037214993.1">
    <property type="nucleotide sequence ID" value="XM_037368067.1"/>
</dbReference>
<evidence type="ECO:0000256" key="2">
    <source>
        <dbReference type="ARBA" id="ARBA00022827"/>
    </source>
</evidence>
<dbReference type="SUPFAM" id="SSF51905">
    <property type="entry name" value="FAD/NAD(P)-binding domain"/>
    <property type="match status" value="1"/>
</dbReference>
<keyword evidence="2" id="KW-0274">FAD</keyword>
<reference evidence="5" key="1">
    <citation type="submission" date="2020-05" db="EMBL/GenBank/DDBJ databases">
        <title>Mycena genomes resolve the evolution of fungal bioluminescence.</title>
        <authorList>
            <person name="Tsai I.J."/>
        </authorList>
    </citation>
    <scope>NUCLEOTIDE SEQUENCE</scope>
    <source>
        <strain evidence="5">171206Taipei</strain>
    </source>
</reference>
<dbReference type="PRINTS" id="PR00420">
    <property type="entry name" value="RNGMNOXGNASE"/>
</dbReference>
<evidence type="ECO:0000313" key="5">
    <source>
        <dbReference type="EMBL" id="KAF7292565.1"/>
    </source>
</evidence>
<dbReference type="PANTHER" id="PTHR46720">
    <property type="entry name" value="HYDROXYLASE, PUTATIVE (AFU_ORTHOLOGUE AFUA_3G01460)-RELATED"/>
    <property type="match status" value="1"/>
</dbReference>
<dbReference type="GeneID" id="59350583"/>
<dbReference type="Pfam" id="PF01494">
    <property type="entry name" value="FAD_binding_3"/>
    <property type="match status" value="2"/>
</dbReference>
<dbReference type="InterPro" id="IPR036188">
    <property type="entry name" value="FAD/NAD-bd_sf"/>
</dbReference>
<proteinExistence type="predicted"/>
<sequence>MQTGDSRLPLAYAGSAAQPSATESQNWLPFFHVYPLAYKKASLPEGPGHSLPALSLYDMTSQTKRLSVAISGGGIAGLTLALALSEYPEIEVHIFEAAHSLAEVGAGVAVFPRPWSILRRLGVDEELIKTCDVELQDGPSPSFHYRKSNQAVGLQFATLVTTGTCSMITLYRADFQAALLGHLPDRVQIHYSKRLHSFDDRQPGPVQLVFSDGTAASCDILVGADGLKSATRAGVLARHIDDLRREGREDDAAEAASCIEPWWSGHIAYRALIPKERLREVSPNHQALTEPMQYLGKNGYIIAYPISHGKIINIVAFDMRHDLENTKFDGPWVQHADKEHFTHIFANWEPEVQALVNCAENPLAWAIHTVKPMHSFVSESGRVALIGDAAHAMTPHQGSGAGQAVEDAYILARILGHPSTTVEKLPRALRIFDQVRRPAAQHVGRVSRLAGRYFSFELDGTGKHVDFAADFGHAGVGIDPAGWEILQQIYKQVEDNWRWAWTTSVDDVEQEVVKLLEDPEN</sequence>
<feature type="domain" description="FAD-binding" evidence="4">
    <location>
        <begin position="379"/>
        <end position="443"/>
    </location>
</feature>
<evidence type="ECO:0000256" key="3">
    <source>
        <dbReference type="ARBA" id="ARBA00023002"/>
    </source>
</evidence>
<keyword evidence="6" id="KW-1185">Reference proteome</keyword>
<comment type="caution">
    <text evidence="5">The sequence shown here is derived from an EMBL/GenBank/DDBJ whole genome shotgun (WGS) entry which is preliminary data.</text>
</comment>
<accession>A0A8H6S3L4</accession>
<feature type="domain" description="FAD-binding" evidence="4">
    <location>
        <begin position="66"/>
        <end position="234"/>
    </location>
</feature>
<dbReference type="Gene3D" id="3.50.50.60">
    <property type="entry name" value="FAD/NAD(P)-binding domain"/>
    <property type="match status" value="1"/>
</dbReference>
<dbReference type="InterPro" id="IPR002938">
    <property type="entry name" value="FAD-bd"/>
</dbReference>
<keyword evidence="1" id="KW-0285">Flavoprotein</keyword>
<gene>
    <name evidence="5" type="ORF">MIND_01153800</name>
</gene>
<dbReference type="SUPFAM" id="SSF54373">
    <property type="entry name" value="FAD-linked reductases, C-terminal domain"/>
    <property type="match status" value="1"/>
</dbReference>
<dbReference type="Proteomes" id="UP000636479">
    <property type="component" value="Unassembled WGS sequence"/>
</dbReference>
<name>A0A8H6S3L4_9AGAR</name>
<dbReference type="GO" id="GO:0044550">
    <property type="term" value="P:secondary metabolite biosynthetic process"/>
    <property type="evidence" value="ECO:0007669"/>
    <property type="project" value="TreeGrafter"/>
</dbReference>
<dbReference type="OrthoDB" id="417877at2759"/>
<dbReference type="InterPro" id="IPR051104">
    <property type="entry name" value="FAD_monoxygenase"/>
</dbReference>
<dbReference type="EMBL" id="JACAZF010000011">
    <property type="protein sequence ID" value="KAF7292565.1"/>
    <property type="molecule type" value="Genomic_DNA"/>
</dbReference>
<evidence type="ECO:0000256" key="1">
    <source>
        <dbReference type="ARBA" id="ARBA00022630"/>
    </source>
</evidence>
<protein>
    <recommendedName>
        <fullName evidence="4">FAD-binding domain-containing protein</fullName>
    </recommendedName>
</protein>
<dbReference type="GO" id="GO:0016491">
    <property type="term" value="F:oxidoreductase activity"/>
    <property type="evidence" value="ECO:0007669"/>
    <property type="project" value="UniProtKB-KW"/>
</dbReference>
<dbReference type="AlphaFoldDB" id="A0A8H6S3L4"/>
<organism evidence="5 6">
    <name type="scientific">Mycena indigotica</name>
    <dbReference type="NCBI Taxonomy" id="2126181"/>
    <lineage>
        <taxon>Eukaryota</taxon>
        <taxon>Fungi</taxon>
        <taxon>Dikarya</taxon>
        <taxon>Basidiomycota</taxon>
        <taxon>Agaricomycotina</taxon>
        <taxon>Agaricomycetes</taxon>
        <taxon>Agaricomycetidae</taxon>
        <taxon>Agaricales</taxon>
        <taxon>Marasmiineae</taxon>
        <taxon>Mycenaceae</taxon>
        <taxon>Mycena</taxon>
    </lineage>
</organism>
<evidence type="ECO:0000313" key="6">
    <source>
        <dbReference type="Proteomes" id="UP000636479"/>
    </source>
</evidence>
<dbReference type="PANTHER" id="PTHR46720:SF3">
    <property type="entry name" value="FAD-BINDING DOMAIN-CONTAINING PROTEIN-RELATED"/>
    <property type="match status" value="1"/>
</dbReference>
<dbReference type="GO" id="GO:0071949">
    <property type="term" value="F:FAD binding"/>
    <property type="evidence" value="ECO:0007669"/>
    <property type="project" value="InterPro"/>
</dbReference>